<accession>A0ABS8Z761</accession>
<reference evidence="6 7" key="1">
    <citation type="submission" date="2021-12" db="EMBL/GenBank/DDBJ databases">
        <title>Genome sequence of Kibdelosporangium philippinense ATCC 49844.</title>
        <authorList>
            <person name="Fedorov E.A."/>
            <person name="Omeragic M."/>
            <person name="Shalygina K.F."/>
            <person name="Maclea K.S."/>
        </authorList>
    </citation>
    <scope>NUCLEOTIDE SEQUENCE [LARGE SCALE GENOMIC DNA]</scope>
    <source>
        <strain evidence="6 7">ATCC 49844</strain>
    </source>
</reference>
<name>A0ABS8Z761_9PSEU</name>
<feature type="repeat" description="WD" evidence="3">
    <location>
        <begin position="1061"/>
        <end position="1092"/>
    </location>
</feature>
<feature type="repeat" description="WD" evidence="3">
    <location>
        <begin position="1020"/>
        <end position="1061"/>
    </location>
</feature>
<dbReference type="PRINTS" id="PR00320">
    <property type="entry name" value="GPROTEINBRPT"/>
</dbReference>
<dbReference type="Gene3D" id="3.40.50.300">
    <property type="entry name" value="P-loop containing nucleotide triphosphate hydrolases"/>
    <property type="match status" value="1"/>
</dbReference>
<dbReference type="RefSeq" id="WP_233723667.1">
    <property type="nucleotide sequence ID" value="NZ_JAJVCN010000001.1"/>
</dbReference>
<keyword evidence="7" id="KW-1185">Reference proteome</keyword>
<keyword evidence="1 3" id="KW-0853">WD repeat</keyword>
<feature type="repeat" description="WD" evidence="3">
    <location>
        <begin position="775"/>
        <end position="807"/>
    </location>
</feature>
<dbReference type="EMBL" id="JAJVCN010000001">
    <property type="protein sequence ID" value="MCE7002486.1"/>
    <property type="molecule type" value="Genomic_DNA"/>
</dbReference>
<dbReference type="Pfam" id="PF00400">
    <property type="entry name" value="WD40"/>
    <property type="match status" value="14"/>
</dbReference>
<feature type="repeat" description="WD" evidence="3">
    <location>
        <begin position="938"/>
        <end position="970"/>
    </location>
</feature>
<feature type="repeat" description="WD" evidence="3">
    <location>
        <begin position="979"/>
        <end position="1014"/>
    </location>
</feature>
<evidence type="ECO:0000259" key="5">
    <source>
        <dbReference type="Pfam" id="PF20703"/>
    </source>
</evidence>
<dbReference type="InterPro" id="IPR049052">
    <property type="entry name" value="nSTAND1"/>
</dbReference>
<dbReference type="PANTHER" id="PTHR19879:SF9">
    <property type="entry name" value="TRANSCRIPTION INITIATION FACTOR TFIID SUBUNIT 5"/>
    <property type="match status" value="1"/>
</dbReference>
<organism evidence="6 7">
    <name type="scientific">Kibdelosporangium philippinense</name>
    <dbReference type="NCBI Taxonomy" id="211113"/>
    <lineage>
        <taxon>Bacteria</taxon>
        <taxon>Bacillati</taxon>
        <taxon>Actinomycetota</taxon>
        <taxon>Actinomycetes</taxon>
        <taxon>Pseudonocardiales</taxon>
        <taxon>Pseudonocardiaceae</taxon>
        <taxon>Kibdelosporangium</taxon>
    </lineage>
</organism>
<feature type="repeat" description="WD" evidence="3">
    <location>
        <begin position="897"/>
        <end position="938"/>
    </location>
</feature>
<feature type="domain" description="Novel STAND NTPase 1" evidence="5">
    <location>
        <begin position="57"/>
        <end position="429"/>
    </location>
</feature>
<dbReference type="PANTHER" id="PTHR19879">
    <property type="entry name" value="TRANSCRIPTION INITIATION FACTOR TFIID"/>
    <property type="match status" value="1"/>
</dbReference>
<feature type="repeat" description="WD" evidence="3">
    <location>
        <begin position="733"/>
        <end position="774"/>
    </location>
</feature>
<evidence type="ECO:0000313" key="6">
    <source>
        <dbReference type="EMBL" id="MCE7002486.1"/>
    </source>
</evidence>
<dbReference type="InterPro" id="IPR027417">
    <property type="entry name" value="P-loop_NTPase"/>
</dbReference>
<keyword evidence="2" id="KW-0677">Repeat</keyword>
<dbReference type="InterPro" id="IPR036322">
    <property type="entry name" value="WD40_repeat_dom_sf"/>
</dbReference>
<feature type="repeat" description="WD" evidence="3">
    <location>
        <begin position="649"/>
        <end position="690"/>
    </location>
</feature>
<dbReference type="PROSITE" id="PS00678">
    <property type="entry name" value="WD_REPEATS_1"/>
    <property type="match status" value="4"/>
</dbReference>
<evidence type="ECO:0000256" key="4">
    <source>
        <dbReference type="SAM" id="MobiDB-lite"/>
    </source>
</evidence>
<dbReference type="InterPro" id="IPR020472">
    <property type="entry name" value="WD40_PAC1"/>
</dbReference>
<sequence>MTALASAARGEKLPTIDVTLAYVKACGADPAVWSARWQAAADALAADFDDSKEHKPPYLGLTAFQSTDANLFFGREPLIEKLCERLATSSFVAVFGPSGSGKSSLLRAGLIPALEDRDDTVTTVLFSPGAHPTTELAARLPEPQDAGDTDGPAIERVLRADPDERLIIVVDQFEEIFTHCTDPVERTEFINALLTAAETQDRVQVVLGVRADFYGRCAEHPPLVDALRDHQVLIGAMTEDQLRSVIVKPAEHRGFKVEAALVEAIVAEVTGQPDALPLVSHALLETWRRRRGQVLTLAAYRQVGGVRGAIAKTADHVYQEFTEEEQQLAKELFLRLTALGEGTEDTRRRVGYEELLAKSKHKTVPIVLERLAQARLVALAEDSMTVTHEALIRGWPTLRSWLVEERQLLRRHRSLTEAAAEWDSHDREASFLYRGLRLDNYDDFPQARLNDLEREFLSASRQVKTAEVAEHRRRRPITIIKRTAAALVIPVVALLVIVQINNGRDVAQSRELAATVTGQLDRDPQLALLLADEAVQLSPTEEATTALRQAIVDNRVRAVMHTGQGPTFGVAFSKSGRQLATSGTDGALRLWQRADGTSAPGSPRTLTGLTGPASSPAFSPDGRFLAAAGSDGTVAVWDLGRNNDPVHLLRGHTGQVRTVVFNPDGSRLASAGDDGTVRLWDLADPSNPQVRRQPGSARSVTFAPDGQQMASGGSDGIVRIWRLGGDAAPQTLNGGSGGTVEAVVFSPDGQVLATGGSDSMIRIWRLTGDAPPQTLTGNGGTVESIAFSPDGQALASGGSDSMVRVWSAPGNINPLVLSGHTGQIWSVAFSPEGNQVASVGQDGYLRLWDPAGLGAPQVLKTGHASVTSAAYGQQVAAGNEDGTLHLWDPASGQTKTLTGHTGAVRSVAFSPDGSQLASAGDDSTVRLWDPATGRVTPLTGHTGTVRSVAFSPDGHQLASAGDDGTVLLWDPITGRATPLTGHSGTVRSIAFSPDGSQLAAAGDDGIVRLWDLATKGVRTLTGHIGAVRTVAFNPDGTHLTSAGDDGTVRFWDVASGQARTLTGHIGTVWSVSFSADGDWLASSGQDGTIRLWRPDAPGDAVILRSIGGAVNQIAFAPGPRLVTADGNGTVRLWQCGVCAQVPGLRKLARERIFRELTPAERQTFLAESG</sequence>
<gene>
    <name evidence="6" type="ORF">LWC34_06525</name>
</gene>
<evidence type="ECO:0000313" key="7">
    <source>
        <dbReference type="Proteomes" id="UP001521150"/>
    </source>
</evidence>
<comment type="caution">
    <text evidence="6">The sequence shown here is derived from an EMBL/GenBank/DDBJ whole genome shotgun (WGS) entry which is preliminary data.</text>
</comment>
<dbReference type="SUPFAM" id="SSF52540">
    <property type="entry name" value="P-loop containing nucleoside triphosphate hydrolases"/>
    <property type="match status" value="1"/>
</dbReference>
<feature type="repeat" description="WD" evidence="3">
    <location>
        <begin position="560"/>
        <end position="592"/>
    </location>
</feature>
<proteinExistence type="predicted"/>
<dbReference type="InterPro" id="IPR015943">
    <property type="entry name" value="WD40/YVTN_repeat-like_dom_sf"/>
</dbReference>
<evidence type="ECO:0000256" key="3">
    <source>
        <dbReference type="PROSITE-ProRule" id="PRU00221"/>
    </source>
</evidence>
<evidence type="ECO:0000256" key="1">
    <source>
        <dbReference type="ARBA" id="ARBA00022574"/>
    </source>
</evidence>
<dbReference type="Gene3D" id="2.130.10.10">
    <property type="entry name" value="YVTN repeat-like/Quinoprotein amine dehydrogenase"/>
    <property type="match status" value="6"/>
</dbReference>
<dbReference type="SUPFAM" id="SSF50978">
    <property type="entry name" value="WD40 repeat-like"/>
    <property type="match status" value="2"/>
</dbReference>
<dbReference type="Proteomes" id="UP001521150">
    <property type="component" value="Unassembled WGS sequence"/>
</dbReference>
<dbReference type="PROSITE" id="PS50294">
    <property type="entry name" value="WD_REPEATS_REGION"/>
    <property type="match status" value="11"/>
</dbReference>
<dbReference type="CDD" id="cd00200">
    <property type="entry name" value="WD40"/>
    <property type="match status" value="2"/>
</dbReference>
<dbReference type="Pfam" id="PF20703">
    <property type="entry name" value="nSTAND1"/>
    <property type="match status" value="1"/>
</dbReference>
<dbReference type="PROSITE" id="PS50082">
    <property type="entry name" value="WD_REPEATS_2"/>
    <property type="match status" value="12"/>
</dbReference>
<feature type="repeat" description="WD" evidence="3">
    <location>
        <begin position="606"/>
        <end position="639"/>
    </location>
</feature>
<evidence type="ECO:0000256" key="2">
    <source>
        <dbReference type="ARBA" id="ARBA00022737"/>
    </source>
</evidence>
<protein>
    <recommendedName>
        <fullName evidence="5">Novel STAND NTPase 1 domain-containing protein</fullName>
    </recommendedName>
</protein>
<feature type="repeat" description="WD" evidence="3">
    <location>
        <begin position="690"/>
        <end position="723"/>
    </location>
</feature>
<dbReference type="SMART" id="SM00320">
    <property type="entry name" value="WD40"/>
    <property type="match status" value="14"/>
</dbReference>
<dbReference type="InterPro" id="IPR019775">
    <property type="entry name" value="WD40_repeat_CS"/>
</dbReference>
<dbReference type="InterPro" id="IPR001680">
    <property type="entry name" value="WD40_rpt"/>
</dbReference>
<feature type="region of interest" description="Disordered" evidence="4">
    <location>
        <begin position="686"/>
        <end position="713"/>
    </location>
</feature>
<feature type="repeat" description="WD" evidence="3">
    <location>
        <begin position="817"/>
        <end position="849"/>
    </location>
</feature>